<reference evidence="1" key="1">
    <citation type="submission" date="2020-10" db="EMBL/GenBank/DDBJ databases">
        <title>Microbiome of the Black Sea water column analyzed by genome centric metagenomics.</title>
        <authorList>
            <person name="Cabello-Yeves P.J."/>
            <person name="Callieri C."/>
            <person name="Picazo A."/>
            <person name="Mehrshad M."/>
            <person name="Haro-Moreno J.M."/>
            <person name="Roda-Garcia J."/>
            <person name="Dzembekova N."/>
            <person name="Slabakova V."/>
            <person name="Slabakova N."/>
            <person name="Moncheva S."/>
            <person name="Rodriguez-Valera F."/>
        </authorList>
    </citation>
    <scope>NUCLEOTIDE SEQUENCE</scope>
    <source>
        <strain evidence="1">BS307-5m-G50</strain>
    </source>
</reference>
<dbReference type="Proteomes" id="UP000711391">
    <property type="component" value="Unassembled WGS sequence"/>
</dbReference>
<comment type="caution">
    <text evidence="1">The sequence shown here is derived from an EMBL/GenBank/DDBJ whole genome shotgun (WGS) entry which is preliminary data.</text>
</comment>
<sequence>MFSCVSSVPSSGLSYDFNGKMMIKTSNNQNISYHTNIVINENRSIIQLQKPFIGNVMNINLFKNKPAVINPPNSSEIITDFILKHESNAFNSIENCLLRKESLDKIYNDLIVKCFNKNYKYNIKLVSEMFEIDIILNKKSK</sequence>
<evidence type="ECO:0000313" key="2">
    <source>
        <dbReference type="Proteomes" id="UP000711391"/>
    </source>
</evidence>
<accession>A0A937IAY5</accession>
<organism evidence="1 2">
    <name type="scientific">SAR86 cluster bacterium</name>
    <dbReference type="NCBI Taxonomy" id="2030880"/>
    <lineage>
        <taxon>Bacteria</taxon>
        <taxon>Pseudomonadati</taxon>
        <taxon>Pseudomonadota</taxon>
        <taxon>Gammaproteobacteria</taxon>
        <taxon>SAR86 cluster</taxon>
    </lineage>
</organism>
<protein>
    <submittedName>
        <fullName evidence="1">Uncharacterized protein</fullName>
    </submittedName>
</protein>
<evidence type="ECO:0000313" key="1">
    <source>
        <dbReference type="EMBL" id="MBL6817863.1"/>
    </source>
</evidence>
<dbReference type="AlphaFoldDB" id="A0A937IAY5"/>
<gene>
    <name evidence="1" type="ORF">ISQ64_00485</name>
</gene>
<proteinExistence type="predicted"/>
<dbReference type="EMBL" id="JADHQD010000002">
    <property type="protein sequence ID" value="MBL6817863.1"/>
    <property type="molecule type" value="Genomic_DNA"/>
</dbReference>
<name>A0A937IAY5_9GAMM</name>